<accession>G4TGE4</accession>
<comment type="caution">
    <text evidence="3">The sequence shown here is derived from an EMBL/GenBank/DDBJ whole genome shotgun (WGS) entry which is preliminary data.</text>
</comment>
<name>G4TGE4_SERID</name>
<feature type="region of interest" description="Disordered" evidence="1">
    <location>
        <begin position="383"/>
        <end position="466"/>
    </location>
</feature>
<evidence type="ECO:0000256" key="1">
    <source>
        <dbReference type="SAM" id="MobiDB-lite"/>
    </source>
</evidence>
<feature type="region of interest" description="Disordered" evidence="1">
    <location>
        <begin position="501"/>
        <end position="554"/>
    </location>
</feature>
<feature type="region of interest" description="Disordered" evidence="1">
    <location>
        <begin position="320"/>
        <end position="341"/>
    </location>
</feature>
<dbReference type="AlphaFoldDB" id="G4TGE4"/>
<feature type="compositionally biased region" description="Low complexity" evidence="1">
    <location>
        <begin position="185"/>
        <end position="206"/>
    </location>
</feature>
<feature type="transmembrane region" description="Helical" evidence="2">
    <location>
        <begin position="830"/>
        <end position="851"/>
    </location>
</feature>
<evidence type="ECO:0000313" key="3">
    <source>
        <dbReference type="EMBL" id="CCA70387.1"/>
    </source>
</evidence>
<feature type="compositionally biased region" description="Polar residues" evidence="1">
    <location>
        <begin position="207"/>
        <end position="227"/>
    </location>
</feature>
<evidence type="ECO:0008006" key="5">
    <source>
        <dbReference type="Google" id="ProtNLM"/>
    </source>
</evidence>
<feature type="compositionally biased region" description="Low complexity" evidence="1">
    <location>
        <begin position="544"/>
        <end position="554"/>
    </location>
</feature>
<feature type="compositionally biased region" description="Low complexity" evidence="1">
    <location>
        <begin position="65"/>
        <end position="78"/>
    </location>
</feature>
<evidence type="ECO:0000313" key="4">
    <source>
        <dbReference type="Proteomes" id="UP000007148"/>
    </source>
</evidence>
<protein>
    <recommendedName>
        <fullName evidence="5">Serine-rich protein</fullName>
    </recommendedName>
</protein>
<dbReference type="OMA" id="EYDMESA"/>
<feature type="compositionally biased region" description="Polar residues" evidence="1">
    <location>
        <begin position="521"/>
        <end position="542"/>
    </location>
</feature>
<feature type="region of interest" description="Disordered" evidence="1">
    <location>
        <begin position="653"/>
        <end position="697"/>
    </location>
</feature>
<feature type="region of interest" description="Disordered" evidence="1">
    <location>
        <begin position="348"/>
        <end position="367"/>
    </location>
</feature>
<keyword evidence="4" id="KW-1185">Reference proteome</keyword>
<organism evidence="3 4">
    <name type="scientific">Serendipita indica (strain DSM 11827)</name>
    <name type="common">Root endophyte fungus</name>
    <name type="synonym">Piriformospora indica</name>
    <dbReference type="NCBI Taxonomy" id="1109443"/>
    <lineage>
        <taxon>Eukaryota</taxon>
        <taxon>Fungi</taxon>
        <taxon>Dikarya</taxon>
        <taxon>Basidiomycota</taxon>
        <taxon>Agaricomycotina</taxon>
        <taxon>Agaricomycetes</taxon>
        <taxon>Sebacinales</taxon>
        <taxon>Serendipitaceae</taxon>
        <taxon>Serendipita</taxon>
    </lineage>
</organism>
<dbReference type="eggNOG" id="ENOG502SNIB">
    <property type="taxonomic scope" value="Eukaryota"/>
</dbReference>
<keyword evidence="2" id="KW-1133">Transmembrane helix</keyword>
<sequence length="854" mass="92712">MQAILGRLRSQSSQKVQETQISNVSSDDTNPEREQPESALVTAPLQTTTAVYAGARKIHPNPDELLSSAPTPSLPTSPVRKSTANELGIRVPSALARVANRKVTPTVSQPTEDTIRESPELERDQLSTDSHPQDKLPESPSPRRASLSLFSAVPFSSGTGWSTFGRGRKDNNDAQADGPPLPDASRTSSQSRTTTTTTRTPPTKSSALSRSNSTKQPMPTSDSSSYSRVPLNNDHHDNAEPKSPNTQNDDQAISTSANLQRASVFNNISPAHEHIDATYPPRTTVVKPDAPATTSLPFTFGRQPPTRPSADDVFVSEFGSEQPDVNLSKLNPTPPPPAMNEAFPTLETPSSERPLHGLAHRPNQASDASELLTTTSRYGIPSLISDSSLDNPHREEASSSAGTSPGWPWDLPIRNMASFGASGDELSHPREAALGTRIRNVSDDGRRRRSASGSSSGLRLRRSSGGKRLSALLDQGTKADTPFAISPPSPITVFSAEVPNSQDFPTREESAISPSGHAQRDTSATAVDEPSPSTSTAPNVSHNPRPSTSRSPSTRLQDIFAQNIRVPEGYAHASGIGVAGIEPHSRRQSIKVMGKRKAGEAVDPEEIVIQDNRGHRPRFDSNGMSTFFYYIDKANHTTLAPSSYYRKRMKLSSNASEKDALPLRTSTSASRSAAPSVRSVTSSSRPTTSHRRPLSHNASAVSIPVSAIVSPRAPSIRHSISGTSKRGDGMRYQHPLKNRVQRRKKRETWADSWVLDRDDMPIQAWLFLAGFVFPLCWWIGMLLPIRRQQSPDAEKGEPPTIGVVDRSHSGLWTDSTEYDMESARLWRGRCLAAAIISTVIYVPIIACAVVFSRR</sequence>
<feature type="compositionally biased region" description="Low complexity" evidence="1">
    <location>
        <begin position="662"/>
        <end position="687"/>
    </location>
</feature>
<feature type="region of interest" description="Disordered" evidence="1">
    <location>
        <begin position="1"/>
        <end position="251"/>
    </location>
</feature>
<gene>
    <name evidence="3" type="ORF">PIIN_04326</name>
</gene>
<reference evidence="3 4" key="1">
    <citation type="journal article" date="2011" name="PLoS Pathog.">
        <title>Endophytic Life Strategies Decoded by Genome and Transcriptome Analyses of the Mutualistic Root Symbiont Piriformospora indica.</title>
        <authorList>
            <person name="Zuccaro A."/>
            <person name="Lahrmann U."/>
            <person name="Guldener U."/>
            <person name="Langen G."/>
            <person name="Pfiffi S."/>
            <person name="Biedenkopf D."/>
            <person name="Wong P."/>
            <person name="Samans B."/>
            <person name="Grimm C."/>
            <person name="Basiewicz M."/>
            <person name="Murat C."/>
            <person name="Martin F."/>
            <person name="Kogel K.H."/>
        </authorList>
    </citation>
    <scope>NUCLEOTIDE SEQUENCE [LARGE SCALE GENOMIC DNA]</scope>
    <source>
        <strain evidence="3 4">DSM 11827</strain>
    </source>
</reference>
<evidence type="ECO:0000256" key="2">
    <source>
        <dbReference type="SAM" id="Phobius"/>
    </source>
</evidence>
<dbReference type="OrthoDB" id="3266087at2759"/>
<feature type="transmembrane region" description="Helical" evidence="2">
    <location>
        <begin position="764"/>
        <end position="785"/>
    </location>
</feature>
<dbReference type="EMBL" id="CAFZ01000081">
    <property type="protein sequence ID" value="CCA70387.1"/>
    <property type="molecule type" value="Genomic_DNA"/>
</dbReference>
<feature type="compositionally biased region" description="Polar residues" evidence="1">
    <location>
        <begin position="9"/>
        <end position="28"/>
    </location>
</feature>
<feature type="compositionally biased region" description="Polar residues" evidence="1">
    <location>
        <begin position="103"/>
        <end position="112"/>
    </location>
</feature>
<dbReference type="InParanoid" id="G4TGE4"/>
<feature type="compositionally biased region" description="Basic and acidic residues" evidence="1">
    <location>
        <begin position="113"/>
        <end position="137"/>
    </location>
</feature>
<proteinExistence type="predicted"/>
<dbReference type="HOGENOM" id="CLU_323937_0_0_1"/>
<keyword evidence="2" id="KW-0472">Membrane</keyword>
<dbReference type="Proteomes" id="UP000007148">
    <property type="component" value="Unassembled WGS sequence"/>
</dbReference>
<keyword evidence="2" id="KW-0812">Transmembrane</keyword>